<keyword evidence="3" id="KW-0805">Transcription regulation</keyword>
<accession>E1WYR3</accession>
<dbReference type="Proteomes" id="UP000008963">
    <property type="component" value="Chromosome"/>
</dbReference>
<dbReference type="AlphaFoldDB" id="E1WYR3"/>
<organism evidence="6 7">
    <name type="scientific">Halobacteriovorax marinus (strain ATCC BAA-682 / DSM 15412 / SJ)</name>
    <name type="common">Bacteriovorax marinus</name>
    <dbReference type="NCBI Taxonomy" id="862908"/>
    <lineage>
        <taxon>Bacteria</taxon>
        <taxon>Pseudomonadati</taxon>
        <taxon>Bdellovibrionota</taxon>
        <taxon>Bacteriovoracia</taxon>
        <taxon>Bacteriovoracales</taxon>
        <taxon>Halobacteriovoraceae</taxon>
        <taxon>Halobacteriovorax</taxon>
    </lineage>
</organism>
<dbReference type="eggNOG" id="COG2204">
    <property type="taxonomic scope" value="Bacteria"/>
</dbReference>
<dbReference type="Pfam" id="PF00158">
    <property type="entry name" value="Sigma54_activat"/>
    <property type="match status" value="1"/>
</dbReference>
<protein>
    <submittedName>
        <fullName evidence="6">Two-component response regulator-like protein</fullName>
    </submittedName>
</protein>
<dbReference type="GO" id="GO:0006355">
    <property type="term" value="P:regulation of DNA-templated transcription"/>
    <property type="evidence" value="ECO:0007669"/>
    <property type="project" value="InterPro"/>
</dbReference>
<evidence type="ECO:0000256" key="4">
    <source>
        <dbReference type="ARBA" id="ARBA00023163"/>
    </source>
</evidence>
<dbReference type="HOGENOM" id="CLU_000445_0_7_7"/>
<dbReference type="EMBL" id="FQ312005">
    <property type="protein sequence ID" value="CBW27703.1"/>
    <property type="molecule type" value="Genomic_DNA"/>
</dbReference>
<dbReference type="Pfam" id="PF02954">
    <property type="entry name" value="HTH_8"/>
    <property type="match status" value="1"/>
</dbReference>
<dbReference type="InterPro" id="IPR009057">
    <property type="entry name" value="Homeodomain-like_sf"/>
</dbReference>
<feature type="domain" description="Sigma-54 factor interaction" evidence="5">
    <location>
        <begin position="13"/>
        <end position="226"/>
    </location>
</feature>
<dbReference type="InterPro" id="IPR002078">
    <property type="entry name" value="Sigma_54_int"/>
</dbReference>
<dbReference type="Pfam" id="PF25601">
    <property type="entry name" value="AAA_lid_14"/>
    <property type="match status" value="1"/>
</dbReference>
<name>E1WYR3_HALMS</name>
<sequence length="314" mass="34904">MTGGQMESVRVELFGKDPKVTKAISVARNISVTKAPVLVVGETGVGKRALSRYIHENSTRANSSYICVDCSADAQTVENQILGHREEETGRFVKGALEAANGGSVVFANIDCLEDEFQKRLHKILNELEDYDIDVRILATTTKNLSKLVGSGRFYRGLYTFISSNAISLTPLRERVTDLEEIARHFVQEFSEDSVSVDSSAMDKILGHYWTHNVNELRTVLENALENNSTGVLTEADLEIGEKKAVSMMSDDDSDGIRLMSLKEAEKLLIKKALIHTSENRTQAAKILGVSIRTLRNKINEYRNNGSAYFVNLR</sequence>
<dbReference type="PANTHER" id="PTHR32071:SF121">
    <property type="entry name" value="SIGMA L-DEPENDENT TRANSCRIPTIONAL REGULATOR YQIR-RELATED"/>
    <property type="match status" value="1"/>
</dbReference>
<dbReference type="Gene3D" id="1.10.8.60">
    <property type="match status" value="1"/>
</dbReference>
<evidence type="ECO:0000313" key="7">
    <source>
        <dbReference type="Proteomes" id="UP000008963"/>
    </source>
</evidence>
<dbReference type="SUPFAM" id="SSF52540">
    <property type="entry name" value="P-loop containing nucleoside triphosphate hydrolases"/>
    <property type="match status" value="1"/>
</dbReference>
<dbReference type="SUPFAM" id="SSF46689">
    <property type="entry name" value="Homeodomain-like"/>
    <property type="match status" value="1"/>
</dbReference>
<keyword evidence="7" id="KW-1185">Reference proteome</keyword>
<dbReference type="PATRIC" id="fig|862908.3.peg.2805"/>
<evidence type="ECO:0000256" key="2">
    <source>
        <dbReference type="ARBA" id="ARBA00022840"/>
    </source>
</evidence>
<reference evidence="7" key="1">
    <citation type="journal article" date="2013" name="ISME J.">
        <title>A small predatory core genome in the divergent marine Bacteriovorax marinus SJ and the terrestrial Bdellovibrio bacteriovorus.</title>
        <authorList>
            <person name="Crossman L.C."/>
            <person name="Chen H."/>
            <person name="Cerdeno-Tarraga A.M."/>
            <person name="Brooks K."/>
            <person name="Quail M.A."/>
            <person name="Pineiro S.A."/>
            <person name="Hobley L."/>
            <person name="Sockett R.E."/>
            <person name="Bentley S.D."/>
            <person name="Parkhill J."/>
            <person name="Williams H.N."/>
            <person name="Stine O.C."/>
        </authorList>
    </citation>
    <scope>NUCLEOTIDE SEQUENCE [LARGE SCALE GENOMIC DNA]</scope>
    <source>
        <strain evidence="7">ATCC BAA-682 / DSM 15412 / SJ</strain>
    </source>
</reference>
<dbReference type="GO" id="GO:0005524">
    <property type="term" value="F:ATP binding"/>
    <property type="evidence" value="ECO:0007669"/>
    <property type="project" value="UniProtKB-KW"/>
</dbReference>
<evidence type="ECO:0000256" key="1">
    <source>
        <dbReference type="ARBA" id="ARBA00022741"/>
    </source>
</evidence>
<evidence type="ECO:0000259" key="5">
    <source>
        <dbReference type="PROSITE" id="PS50045"/>
    </source>
</evidence>
<dbReference type="InterPro" id="IPR058031">
    <property type="entry name" value="AAA_lid_NorR"/>
</dbReference>
<evidence type="ECO:0000313" key="6">
    <source>
        <dbReference type="EMBL" id="CBW27703.1"/>
    </source>
</evidence>
<dbReference type="PROSITE" id="PS00675">
    <property type="entry name" value="SIGMA54_INTERACT_1"/>
    <property type="match status" value="1"/>
</dbReference>
<keyword evidence="2" id="KW-0067">ATP-binding</keyword>
<dbReference type="PRINTS" id="PR01590">
    <property type="entry name" value="HTHFIS"/>
</dbReference>
<dbReference type="STRING" id="862908.BMS_2933"/>
<proteinExistence type="predicted"/>
<dbReference type="PANTHER" id="PTHR32071">
    <property type="entry name" value="TRANSCRIPTIONAL REGULATORY PROTEIN"/>
    <property type="match status" value="1"/>
</dbReference>
<dbReference type="CDD" id="cd00009">
    <property type="entry name" value="AAA"/>
    <property type="match status" value="1"/>
</dbReference>
<dbReference type="KEGG" id="bmx:BMS_2933"/>
<keyword evidence="1" id="KW-0547">Nucleotide-binding</keyword>
<keyword evidence="4" id="KW-0804">Transcription</keyword>
<gene>
    <name evidence="6" type="ordered locus">BMS_2933</name>
</gene>
<dbReference type="InterPro" id="IPR002197">
    <property type="entry name" value="HTH_Fis"/>
</dbReference>
<dbReference type="PROSITE" id="PS50045">
    <property type="entry name" value="SIGMA54_INTERACT_4"/>
    <property type="match status" value="1"/>
</dbReference>
<evidence type="ECO:0000256" key="3">
    <source>
        <dbReference type="ARBA" id="ARBA00023015"/>
    </source>
</evidence>
<dbReference type="InterPro" id="IPR027417">
    <property type="entry name" value="P-loop_NTPase"/>
</dbReference>
<dbReference type="GO" id="GO:0043565">
    <property type="term" value="F:sequence-specific DNA binding"/>
    <property type="evidence" value="ECO:0007669"/>
    <property type="project" value="InterPro"/>
</dbReference>
<dbReference type="InterPro" id="IPR025662">
    <property type="entry name" value="Sigma_54_int_dom_ATP-bd_1"/>
</dbReference>
<dbReference type="Gene3D" id="1.10.10.60">
    <property type="entry name" value="Homeodomain-like"/>
    <property type="match status" value="1"/>
</dbReference>
<dbReference type="Gene3D" id="3.40.50.300">
    <property type="entry name" value="P-loop containing nucleotide triphosphate hydrolases"/>
    <property type="match status" value="1"/>
</dbReference>